<reference evidence="2" key="1">
    <citation type="submission" date="2023-03" db="EMBL/GenBank/DDBJ databases">
        <title>Massive genome expansion in bonnet fungi (Mycena s.s.) driven by repeated elements and novel gene families across ecological guilds.</title>
        <authorList>
            <consortium name="Lawrence Berkeley National Laboratory"/>
            <person name="Harder C.B."/>
            <person name="Miyauchi S."/>
            <person name="Viragh M."/>
            <person name="Kuo A."/>
            <person name="Thoen E."/>
            <person name="Andreopoulos B."/>
            <person name="Lu D."/>
            <person name="Skrede I."/>
            <person name="Drula E."/>
            <person name="Henrissat B."/>
            <person name="Morin E."/>
            <person name="Kohler A."/>
            <person name="Barry K."/>
            <person name="LaButti K."/>
            <person name="Morin E."/>
            <person name="Salamov A."/>
            <person name="Lipzen A."/>
            <person name="Mereny Z."/>
            <person name="Hegedus B."/>
            <person name="Baldrian P."/>
            <person name="Stursova M."/>
            <person name="Weitz H."/>
            <person name="Taylor A."/>
            <person name="Grigoriev I.V."/>
            <person name="Nagy L.G."/>
            <person name="Martin F."/>
            <person name="Kauserud H."/>
        </authorList>
    </citation>
    <scope>NUCLEOTIDE SEQUENCE</scope>
    <source>
        <strain evidence="2">CBHHK002</strain>
    </source>
</reference>
<feature type="region of interest" description="Disordered" evidence="1">
    <location>
        <begin position="60"/>
        <end position="208"/>
    </location>
</feature>
<sequence>MSSPIDENARRVLQQGLPDRAKHLRELTESFEADRKKVLSTDSPASRDIEAQLQPELELLHAALPPRLPRPPPPLSAGGAPDDGSAVSTSTPAPRRKHPRVSSGGDDDAAFYDEAGDDDKFFASYPTPQIRDVMDVGPPQASSSALAKENTGRSPPSRKVQRQERHRTAKEQSLASGGNEKAKGKSQSVLTPRATTTYGPPTSGKGKGKVDALLNEESDIVDEDGAVTTNMLVNEDSYIVDEDATNIIPKPWRRPKLTKDEASERIDSMWSTAFTACVNWVQDSQTALQVVGPAVDQLFDVHQVGAHHQHIESINTNHPILRHLPVGASTFLLDIARGHRASAVETAVRNGILVYSRPDEAKDAAGQITYVRVASEKQDSYDCSPAACLERYMLEYPSDLGWAAAGLVFLGKTATQIKQIVKKVVESRKISLPPSQLFRALEDVDELPGKPTFSGFPLYYGISDEHTPDERLQADLKEGQTRFSNFAKANEDFVNFQAYGIPTCYVPRSTGIHTDRDAGDVEVFVIHTSNGIGLNHAIGGNIPYFRLPADVSALISSSSVHPHPFGTIPVPEVAAKVTQYVKDQKRFLSQSDVSGSISQTAYQRLLRDGPGVFLSNNRGVAGIRLLDIISLENYDSRRGRHEVGGLWEERSGRALKTFRQLVCLMEPHLPTTGDLDEANIAKFLGPTLDLWPLSPKPIFFWLHCLWTSRILIEMDVVVSTTWSAVPDATIGGGFLGLAWRNLPQEIQTEVLSGVTPPNIQNFLPPTDSPQWTPSHPLRDEYTNNIGVLRIVQHGPSPTHLHLQIPNIHAGVIKHESECAFEVALIILLVEWSYRVALSEVNLMRSEGHVLQRISAEETLHWFHLLRDRVEARLVASGLRQKLEEVKKVYRTHGWARAHLRRTVAVDPAPRNKAEDYHIPGITNAVGIPGSAERLAQFEVLQRDYEKRLDYGGNPDPFHHIGFPFDNDPFGPDMKKWFLSLAKDVRIAYSARAFGSNPIAYANATRTRAALPQNKAALSLGGHRGTATMRAKSLRQPELSKALLVCIEKLADRQNNTIGILVGGSFTSTGFRSGLCEVCGGRILASTTNCSHTCSSDAVDLPSARLVDKPIRDKNFPSLQGVRYLHDLLRYEDLLELLEAPLDQQKPPLVAVSVYEILSRSRNKKVVDRYLPGLDLSLVRDLKVYRKQKETDEAEWELTLAVDACLALVSRCPPQLWPTTAADRGKAWTHSGQFDKWGPGNGRHFVRCSFGYVGVLQPSTQAQVFLHTCNRTKALLEKGTKNNKSKGGPQDCDSEVTMDKHLIKDEFDLPPDYLRARWFHRRVFPKLDSSKLQKKA</sequence>
<proteinExistence type="predicted"/>
<evidence type="ECO:0000313" key="2">
    <source>
        <dbReference type="EMBL" id="KAJ7349448.1"/>
    </source>
</evidence>
<accession>A0AAD7ESD0</accession>
<evidence type="ECO:0000256" key="1">
    <source>
        <dbReference type="SAM" id="MobiDB-lite"/>
    </source>
</evidence>
<organism evidence="2 3">
    <name type="scientific">Mycena albidolilacea</name>
    <dbReference type="NCBI Taxonomy" id="1033008"/>
    <lineage>
        <taxon>Eukaryota</taxon>
        <taxon>Fungi</taxon>
        <taxon>Dikarya</taxon>
        <taxon>Basidiomycota</taxon>
        <taxon>Agaricomycotina</taxon>
        <taxon>Agaricomycetes</taxon>
        <taxon>Agaricomycetidae</taxon>
        <taxon>Agaricales</taxon>
        <taxon>Marasmiineae</taxon>
        <taxon>Mycenaceae</taxon>
        <taxon>Mycena</taxon>
    </lineage>
</organism>
<feature type="compositionally biased region" description="Pro residues" evidence="1">
    <location>
        <begin position="66"/>
        <end position="75"/>
    </location>
</feature>
<keyword evidence="3" id="KW-1185">Reference proteome</keyword>
<protein>
    <submittedName>
        <fullName evidence="2">Uncharacterized protein</fullName>
    </submittedName>
</protein>
<evidence type="ECO:0000313" key="3">
    <source>
        <dbReference type="Proteomes" id="UP001218218"/>
    </source>
</evidence>
<feature type="compositionally biased region" description="Acidic residues" evidence="1">
    <location>
        <begin position="105"/>
        <end position="117"/>
    </location>
</feature>
<dbReference type="EMBL" id="JARIHO010000016">
    <property type="protein sequence ID" value="KAJ7349448.1"/>
    <property type="molecule type" value="Genomic_DNA"/>
</dbReference>
<comment type="caution">
    <text evidence="2">The sequence shown here is derived from an EMBL/GenBank/DDBJ whole genome shotgun (WGS) entry which is preliminary data.</text>
</comment>
<gene>
    <name evidence="2" type="ORF">DFH08DRAFT_1079735</name>
</gene>
<dbReference type="Proteomes" id="UP001218218">
    <property type="component" value="Unassembled WGS sequence"/>
</dbReference>
<feature type="compositionally biased region" description="Polar residues" evidence="1">
    <location>
        <begin position="185"/>
        <end position="200"/>
    </location>
</feature>
<name>A0AAD7ESD0_9AGAR</name>